<name>A0A371GPU3_MUCPR</name>
<feature type="region of interest" description="Disordered" evidence="1">
    <location>
        <begin position="31"/>
        <end position="60"/>
    </location>
</feature>
<feature type="non-terminal residue" evidence="2">
    <location>
        <position position="1"/>
    </location>
</feature>
<dbReference type="EMBL" id="QJKJ01004856">
    <property type="protein sequence ID" value="RDX92516.1"/>
    <property type="molecule type" value="Genomic_DNA"/>
</dbReference>
<evidence type="ECO:0000313" key="3">
    <source>
        <dbReference type="Proteomes" id="UP000257109"/>
    </source>
</evidence>
<protein>
    <recommendedName>
        <fullName evidence="4">Retrotransposon gag domain-containing protein</fullName>
    </recommendedName>
</protein>
<comment type="caution">
    <text evidence="2">The sequence shown here is derived from an EMBL/GenBank/DDBJ whole genome shotgun (WGS) entry which is preliminary data.</text>
</comment>
<feature type="compositionally biased region" description="Polar residues" evidence="1">
    <location>
        <begin position="39"/>
        <end position="60"/>
    </location>
</feature>
<evidence type="ECO:0000313" key="2">
    <source>
        <dbReference type="EMBL" id="RDX92516.1"/>
    </source>
</evidence>
<dbReference type="AlphaFoldDB" id="A0A371GPU3"/>
<dbReference type="PANTHER" id="PTHR33223:SF3">
    <property type="match status" value="1"/>
</dbReference>
<organism evidence="2 3">
    <name type="scientific">Mucuna pruriens</name>
    <name type="common">Velvet bean</name>
    <name type="synonym">Dolichos pruriens</name>
    <dbReference type="NCBI Taxonomy" id="157652"/>
    <lineage>
        <taxon>Eukaryota</taxon>
        <taxon>Viridiplantae</taxon>
        <taxon>Streptophyta</taxon>
        <taxon>Embryophyta</taxon>
        <taxon>Tracheophyta</taxon>
        <taxon>Spermatophyta</taxon>
        <taxon>Magnoliopsida</taxon>
        <taxon>eudicotyledons</taxon>
        <taxon>Gunneridae</taxon>
        <taxon>Pentapetalae</taxon>
        <taxon>rosids</taxon>
        <taxon>fabids</taxon>
        <taxon>Fabales</taxon>
        <taxon>Fabaceae</taxon>
        <taxon>Papilionoideae</taxon>
        <taxon>50 kb inversion clade</taxon>
        <taxon>NPAAA clade</taxon>
        <taxon>indigoferoid/millettioid clade</taxon>
        <taxon>Phaseoleae</taxon>
        <taxon>Mucuna</taxon>
    </lineage>
</organism>
<keyword evidence="3" id="KW-1185">Reference proteome</keyword>
<dbReference type="PANTHER" id="PTHR33223">
    <property type="entry name" value="CCHC-TYPE DOMAIN-CONTAINING PROTEIN"/>
    <property type="match status" value="1"/>
</dbReference>
<proteinExistence type="predicted"/>
<sequence>MWPHEKNYRLASDYYGKGNLIKSLLPSFYKTKPSPPQLGESSQPGPISNNPLKSSPIRNDPIASSTLAIQQRGHLSSRSTTMSFLEKLAMQSPSDSVASVCIQPSRVEKSLLRSSRPSLCRRHLGQSNTDPLYEVDPELELTLRRLRKARKIVVNNSSSSDSIINFNQLSINISASSSNILVEPGQIKNDDRTLKELATPDVLELAQTYELKYGLIHLLPKFHGLAREDPYKHLKEFHVVYSTMRPQGILEHYIKMKAFPFSLDRAAKDWLYLQPALINTWGDMKRTFLEKFFPASRTASIWKEICGIRQHIGQTLHEY</sequence>
<reference evidence="2" key="1">
    <citation type="submission" date="2018-05" db="EMBL/GenBank/DDBJ databases">
        <title>Draft genome of Mucuna pruriens seed.</title>
        <authorList>
            <person name="Nnadi N.E."/>
            <person name="Vos R."/>
            <person name="Hasami M.H."/>
            <person name="Devisetty U.K."/>
            <person name="Aguiy J.C."/>
        </authorList>
    </citation>
    <scope>NUCLEOTIDE SEQUENCE [LARGE SCALE GENOMIC DNA]</scope>
    <source>
        <strain evidence="2">JCA_2017</strain>
    </source>
</reference>
<dbReference type="OrthoDB" id="1689420at2759"/>
<dbReference type="Proteomes" id="UP000257109">
    <property type="component" value="Unassembled WGS sequence"/>
</dbReference>
<evidence type="ECO:0000256" key="1">
    <source>
        <dbReference type="SAM" id="MobiDB-lite"/>
    </source>
</evidence>
<evidence type="ECO:0008006" key="4">
    <source>
        <dbReference type="Google" id="ProtNLM"/>
    </source>
</evidence>
<gene>
    <name evidence="2" type="ORF">CR513_25340</name>
</gene>
<accession>A0A371GPU3</accession>